<reference evidence="2" key="2">
    <citation type="submission" date="2023-06" db="EMBL/GenBank/DDBJ databases">
        <authorList>
            <person name="Zeman M."/>
            <person name="Kubasova T."/>
            <person name="Jahodarova E."/>
            <person name="Nykrynova M."/>
            <person name="Rychlik I."/>
        </authorList>
    </citation>
    <scope>NUCLEOTIDE SEQUENCE</scope>
    <source>
        <strain evidence="2">ET39</strain>
    </source>
</reference>
<dbReference type="PANTHER" id="PTHR37417:SF2">
    <property type="entry name" value="67 KDA MYOSIN-CROSS-REACTIVE ANTIGEN FAMILY PROTEIN (AFU_ORTHOLOGUE AFUA_5G09970)"/>
    <property type="match status" value="1"/>
</dbReference>
<dbReference type="Gene3D" id="3.50.50.60">
    <property type="entry name" value="FAD/NAD(P)-binding domain"/>
    <property type="match status" value="2"/>
</dbReference>
<dbReference type="SUPFAM" id="SSF51905">
    <property type="entry name" value="FAD/NAD(P)-binding domain"/>
    <property type="match status" value="1"/>
</dbReference>
<proteinExistence type="predicted"/>
<keyword evidence="1" id="KW-0732">Signal</keyword>
<dbReference type="EMBL" id="JAUDCG010000043">
    <property type="protein sequence ID" value="MDM8157772.1"/>
    <property type="molecule type" value="Genomic_DNA"/>
</dbReference>
<feature type="chain" id="PRO_5046902738" evidence="1">
    <location>
        <begin position="22"/>
        <end position="547"/>
    </location>
</feature>
<protein>
    <submittedName>
        <fullName evidence="2">Oleate hydratase</fullName>
        <ecNumber evidence="2">4.2.1.53</ecNumber>
    </submittedName>
</protein>
<dbReference type="Proteomes" id="UP001529340">
    <property type="component" value="Unassembled WGS sequence"/>
</dbReference>
<dbReference type="PANTHER" id="PTHR37417">
    <property type="entry name" value="67 KDA MYOSIN-CROSS-REACTIVE ANTIGEN FAMILY PROTEIN (AFU_ORTHOLOGUE AFUA_5G09970)"/>
    <property type="match status" value="1"/>
</dbReference>
<dbReference type="EC" id="4.2.1.53" evidence="2"/>
<sequence>MDYKKMAAAFAAGGAVLAAGAAYTMKQKNQKQPGVHFSSGGGRHVYLQDSSLSSLAVAAYLIRDYNFDGANIHIFDGKQLPGGSCSYGVKGGALLSSDLWLHEKGYDHFWELFRSIPSLNRKGASVKGEIVSFNRMHPIHSMLPILRQQEGAIALGKQERRLLERLVMSKESRLEKVCIQDWFGEDAAFFHTDFWIQCRSLFGLKECSAVRELRALLLERNEQLTHLATMEDWMQLPSHPYDALIAPLISYLKGYGVQFHTGMEIEDVLFSDTYNLRARLLVVREGQQRHTIELNGDDLCVCVLGSVAKEAGFGSLDAPCGIPSKKEDLWERLASHRSELNVAGALLHPQDGMQGTVVWKFRKGILLEKLQEKSGNIAGSGGLMCFADSNWGLAINVPAQPYGSDRDTMTIWGSVLYPQELGDHVRKPFFQCTGREILREVLLHLGLEEHLAAIEADCVQAWPVLLPYAQAAKLAENDPVLHSAKLAHTNFAVLSPYARKTACGWLEWEVLAARDAVRMLMEEEADTPARSTLTRSAQAVRFVRRLP</sequence>
<evidence type="ECO:0000256" key="1">
    <source>
        <dbReference type="SAM" id="SignalP"/>
    </source>
</evidence>
<dbReference type="Pfam" id="PF06100">
    <property type="entry name" value="MCRA"/>
    <property type="match status" value="1"/>
</dbReference>
<dbReference type="GO" id="GO:0050151">
    <property type="term" value="F:oleate hydratase activity"/>
    <property type="evidence" value="ECO:0007669"/>
    <property type="project" value="UniProtKB-EC"/>
</dbReference>
<dbReference type="RefSeq" id="WP_289608214.1">
    <property type="nucleotide sequence ID" value="NZ_JAUDCG010000043.1"/>
</dbReference>
<evidence type="ECO:0000313" key="2">
    <source>
        <dbReference type="EMBL" id="MDM8157772.1"/>
    </source>
</evidence>
<reference evidence="2" key="1">
    <citation type="submission" date="2023-06" db="EMBL/GenBank/DDBJ databases">
        <title>Identification and characterization of horizontal gene transfer across gut microbiota members of farm animals based on homology search.</title>
        <authorList>
            <person name="Schwarzerova J."/>
            <person name="Nykrynova M."/>
            <person name="Jureckova K."/>
            <person name="Cejkova D."/>
            <person name="Rychlik I."/>
        </authorList>
    </citation>
    <scope>NUCLEOTIDE SEQUENCE</scope>
    <source>
        <strain evidence="2">ET39</strain>
    </source>
</reference>
<evidence type="ECO:0000313" key="3">
    <source>
        <dbReference type="Proteomes" id="UP001529340"/>
    </source>
</evidence>
<feature type="signal peptide" evidence="1">
    <location>
        <begin position="1"/>
        <end position="21"/>
    </location>
</feature>
<accession>A0ABT7UDS0</accession>
<dbReference type="Gene3D" id="3.30.9.80">
    <property type="match status" value="1"/>
</dbReference>
<organism evidence="2 3">
    <name type="scientific">Amedibacillus dolichus</name>
    <dbReference type="NCBI Taxonomy" id="31971"/>
    <lineage>
        <taxon>Bacteria</taxon>
        <taxon>Bacillati</taxon>
        <taxon>Bacillota</taxon>
        <taxon>Erysipelotrichia</taxon>
        <taxon>Erysipelotrichales</taxon>
        <taxon>Erysipelotrichaceae</taxon>
        <taxon>Amedibacillus</taxon>
    </lineage>
</organism>
<gene>
    <name evidence="2" type="ORF">QUV96_08995</name>
</gene>
<keyword evidence="2" id="KW-0456">Lyase</keyword>
<dbReference type="InterPro" id="IPR036188">
    <property type="entry name" value="FAD/NAD-bd_sf"/>
</dbReference>
<keyword evidence="3" id="KW-1185">Reference proteome</keyword>
<comment type="caution">
    <text evidence="2">The sequence shown here is derived from an EMBL/GenBank/DDBJ whole genome shotgun (WGS) entry which is preliminary data.</text>
</comment>
<dbReference type="InterPro" id="IPR010354">
    <property type="entry name" value="Oleate_hydratase"/>
</dbReference>
<name>A0ABT7UDS0_9FIRM</name>